<feature type="transmembrane region" description="Helical" evidence="6">
    <location>
        <begin position="84"/>
        <end position="104"/>
    </location>
</feature>
<keyword evidence="3 6" id="KW-0812">Transmembrane</keyword>
<dbReference type="InterPro" id="IPR001851">
    <property type="entry name" value="ABC_transp_permease"/>
</dbReference>
<evidence type="ECO:0000256" key="3">
    <source>
        <dbReference type="ARBA" id="ARBA00022692"/>
    </source>
</evidence>
<protein>
    <recommendedName>
        <fullName evidence="8">Branched-chain amino acid transport system permease protein LivM</fullName>
    </recommendedName>
</protein>
<dbReference type="GO" id="GO:0005886">
    <property type="term" value="C:plasma membrane"/>
    <property type="evidence" value="ECO:0007669"/>
    <property type="project" value="UniProtKB-SubCell"/>
</dbReference>
<feature type="transmembrane region" description="Helical" evidence="6">
    <location>
        <begin position="159"/>
        <end position="177"/>
    </location>
</feature>
<keyword evidence="5 6" id="KW-0472">Membrane</keyword>
<feature type="transmembrane region" description="Helical" evidence="6">
    <location>
        <begin position="209"/>
        <end position="230"/>
    </location>
</feature>
<reference evidence="7" key="1">
    <citation type="submission" date="2020-02" db="EMBL/GenBank/DDBJ databases">
        <authorList>
            <person name="Meier V. D."/>
        </authorList>
    </citation>
    <scope>NUCLEOTIDE SEQUENCE</scope>
    <source>
        <strain evidence="7">AVDCRST_MAG86</strain>
    </source>
</reference>
<keyword evidence="4 6" id="KW-1133">Transmembrane helix</keyword>
<evidence type="ECO:0008006" key="8">
    <source>
        <dbReference type="Google" id="ProtNLM"/>
    </source>
</evidence>
<dbReference type="InterPro" id="IPR043428">
    <property type="entry name" value="LivM-like"/>
</dbReference>
<dbReference type="EMBL" id="CADCWP010000356">
    <property type="protein sequence ID" value="CAA9588172.1"/>
    <property type="molecule type" value="Genomic_DNA"/>
</dbReference>
<organism evidence="7">
    <name type="scientific">uncultured Truepera sp</name>
    <dbReference type="NCBI Taxonomy" id="543023"/>
    <lineage>
        <taxon>Bacteria</taxon>
        <taxon>Thermotogati</taxon>
        <taxon>Deinococcota</taxon>
        <taxon>Deinococci</taxon>
        <taxon>Trueperales</taxon>
        <taxon>Trueperaceae</taxon>
        <taxon>Truepera</taxon>
        <taxon>environmental samples</taxon>
    </lineage>
</organism>
<evidence type="ECO:0000256" key="2">
    <source>
        <dbReference type="ARBA" id="ARBA00022475"/>
    </source>
</evidence>
<keyword evidence="2" id="KW-1003">Cell membrane</keyword>
<evidence type="ECO:0000256" key="5">
    <source>
        <dbReference type="ARBA" id="ARBA00023136"/>
    </source>
</evidence>
<evidence type="ECO:0000256" key="4">
    <source>
        <dbReference type="ARBA" id="ARBA00022989"/>
    </source>
</evidence>
<proteinExistence type="predicted"/>
<gene>
    <name evidence="7" type="ORF">AVDCRST_MAG86-4023</name>
</gene>
<accession>A0A6J4VUA1</accession>
<dbReference type="Pfam" id="PF02653">
    <property type="entry name" value="BPD_transp_2"/>
    <property type="match status" value="1"/>
</dbReference>
<dbReference type="PANTHER" id="PTHR30482:SF10">
    <property type="entry name" value="HIGH-AFFINITY BRANCHED-CHAIN AMINO ACID TRANSPORT PROTEIN BRAE"/>
    <property type="match status" value="1"/>
</dbReference>
<evidence type="ECO:0000313" key="7">
    <source>
        <dbReference type="EMBL" id="CAA9588172.1"/>
    </source>
</evidence>
<dbReference type="CDD" id="cd06581">
    <property type="entry name" value="TM_PBP1_LivM_like"/>
    <property type="match status" value="1"/>
</dbReference>
<feature type="transmembrane region" description="Helical" evidence="6">
    <location>
        <begin position="60"/>
        <end position="78"/>
    </location>
</feature>
<dbReference type="PANTHER" id="PTHR30482">
    <property type="entry name" value="HIGH-AFFINITY BRANCHED-CHAIN AMINO ACID TRANSPORT SYSTEM PERMEASE"/>
    <property type="match status" value="1"/>
</dbReference>
<feature type="transmembrane region" description="Helical" evidence="6">
    <location>
        <begin position="284"/>
        <end position="302"/>
    </location>
</feature>
<dbReference type="AlphaFoldDB" id="A0A6J4VUA1"/>
<sequence length="319" mass="34042">MKRFSGSLAQLALFIAVGLALPLLPGTNFSLLITLLLFIGLATSWDILGGWTGQTSLGHAAFVGIGAYALALGTNRLGLDAISAVQLGVGVAVLFALLWGSLTFGLRGSYFTLSTIAIAEILRLAAINEAWFTGGSAGLFISSLPEPFGLDLFERRVEYYLALVYAASVLACVMWFASGRFGYEMRAVREDEAAAQASGINPTRIKLRAFALSGALTALGGGVYGAYLSFLDPHNLFFLPLSVQIALTAIIGGRGTVWGPALGATLLILPAELFRSVFAEANLLIYGLLILIVTLFVPRGLIGELERYLLRRRYAREQG</sequence>
<evidence type="ECO:0000256" key="6">
    <source>
        <dbReference type="SAM" id="Phobius"/>
    </source>
</evidence>
<dbReference type="GO" id="GO:0015658">
    <property type="term" value="F:branched-chain amino acid transmembrane transporter activity"/>
    <property type="evidence" value="ECO:0007669"/>
    <property type="project" value="InterPro"/>
</dbReference>
<comment type="subcellular location">
    <subcellularLocation>
        <location evidence="1">Cell membrane</location>
        <topology evidence="1">Multi-pass membrane protein</topology>
    </subcellularLocation>
</comment>
<name>A0A6J4VUA1_9DEIN</name>
<evidence type="ECO:0000256" key="1">
    <source>
        <dbReference type="ARBA" id="ARBA00004651"/>
    </source>
</evidence>